<dbReference type="HOGENOM" id="CLU_080767_0_0_1"/>
<feature type="transmembrane region" description="Helical" evidence="1">
    <location>
        <begin position="145"/>
        <end position="168"/>
    </location>
</feature>
<feature type="transmembrane region" description="Helical" evidence="1">
    <location>
        <begin position="113"/>
        <end position="133"/>
    </location>
</feature>
<dbReference type="STRING" id="336963.C4JSS3"/>
<dbReference type="eggNOG" id="ENOG502S2G1">
    <property type="taxonomic scope" value="Eukaryota"/>
</dbReference>
<dbReference type="VEuPathDB" id="FungiDB:UREG_05512"/>
<dbReference type="InParanoid" id="C4JSS3"/>
<proteinExistence type="predicted"/>
<dbReference type="RefSeq" id="XP_002584823.1">
    <property type="nucleotide sequence ID" value="XM_002584777.1"/>
</dbReference>
<reference evidence="4" key="1">
    <citation type="journal article" date="2009" name="Genome Res.">
        <title>Comparative genomic analyses of the human fungal pathogens Coccidioides and their relatives.</title>
        <authorList>
            <person name="Sharpton T.J."/>
            <person name="Stajich J.E."/>
            <person name="Rounsley S.D."/>
            <person name="Gardner M.J."/>
            <person name="Wortman J.R."/>
            <person name="Jordar V.S."/>
            <person name="Maiti R."/>
            <person name="Kodira C.D."/>
            <person name="Neafsey D.E."/>
            <person name="Zeng Q."/>
            <person name="Hung C.-Y."/>
            <person name="McMahan C."/>
            <person name="Muszewska A."/>
            <person name="Grynberg M."/>
            <person name="Mandel M.A."/>
            <person name="Kellner E.M."/>
            <person name="Barker B.M."/>
            <person name="Galgiani J.N."/>
            <person name="Orbach M.J."/>
            <person name="Kirkland T.N."/>
            <person name="Cole G.T."/>
            <person name="Henn M.R."/>
            <person name="Birren B.W."/>
            <person name="Taylor J.W."/>
        </authorList>
    </citation>
    <scope>NUCLEOTIDE SEQUENCE [LARGE SCALE GENOMIC DNA]</scope>
    <source>
        <strain evidence="4">UAMH 1704</strain>
    </source>
</reference>
<dbReference type="OMA" id="MWFLQAY"/>
<evidence type="ECO:0000313" key="4">
    <source>
        <dbReference type="Proteomes" id="UP000002058"/>
    </source>
</evidence>
<feature type="transmembrane region" description="Helical" evidence="1">
    <location>
        <begin position="88"/>
        <end position="107"/>
    </location>
</feature>
<feature type="domain" description="DUF4396" evidence="2">
    <location>
        <begin position="81"/>
        <end position="216"/>
    </location>
</feature>
<accession>C4JSS3</accession>
<dbReference type="OrthoDB" id="2128064at2759"/>
<keyword evidence="4" id="KW-1185">Reference proteome</keyword>
<dbReference type="KEGG" id="ure:UREG_05512"/>
<dbReference type="GeneID" id="8443419"/>
<protein>
    <recommendedName>
        <fullName evidence="2">DUF4396 domain-containing protein</fullName>
    </recommendedName>
</protein>
<dbReference type="AlphaFoldDB" id="C4JSS3"/>
<dbReference type="EMBL" id="CH476617">
    <property type="protein sequence ID" value="EEP80670.1"/>
    <property type="molecule type" value="Genomic_DNA"/>
</dbReference>
<feature type="transmembrane region" description="Helical" evidence="1">
    <location>
        <begin position="188"/>
        <end position="206"/>
    </location>
</feature>
<dbReference type="Pfam" id="PF14342">
    <property type="entry name" value="DUF4396"/>
    <property type="match status" value="1"/>
</dbReference>
<evidence type="ECO:0000259" key="2">
    <source>
        <dbReference type="Pfam" id="PF14342"/>
    </source>
</evidence>
<dbReference type="Proteomes" id="UP000002058">
    <property type="component" value="Unassembled WGS sequence"/>
</dbReference>
<sequence length="219" mass="23937">MAAFVARHANPALSHCSSFRPNLFSKQSFVHRTLTRRTLPRPIFYSGIRAACSKSQASQNEPTQPPASALTLGFWKSRYLWQRAGINTFRCLIGCSLGDFSAMWFLQANCPDMSVGLVMGISMISGLSTSMALETVLLRLGRDQLTWATAAKTAAGMSMVSMLGMETVQNIVDYHLTSGIVALNDPKFWLAAAASALAGFLAPLPYNYSRLKKYGKSCH</sequence>
<dbReference type="InterPro" id="IPR025509">
    <property type="entry name" value="DUF4396"/>
</dbReference>
<evidence type="ECO:0000256" key="1">
    <source>
        <dbReference type="SAM" id="Phobius"/>
    </source>
</evidence>
<gene>
    <name evidence="3" type="ORF">UREG_05512</name>
</gene>
<evidence type="ECO:0000313" key="3">
    <source>
        <dbReference type="EMBL" id="EEP80670.1"/>
    </source>
</evidence>
<organism evidence="3 4">
    <name type="scientific">Uncinocarpus reesii (strain UAMH 1704)</name>
    <dbReference type="NCBI Taxonomy" id="336963"/>
    <lineage>
        <taxon>Eukaryota</taxon>
        <taxon>Fungi</taxon>
        <taxon>Dikarya</taxon>
        <taxon>Ascomycota</taxon>
        <taxon>Pezizomycotina</taxon>
        <taxon>Eurotiomycetes</taxon>
        <taxon>Eurotiomycetidae</taxon>
        <taxon>Onygenales</taxon>
        <taxon>Onygenaceae</taxon>
        <taxon>Uncinocarpus</taxon>
    </lineage>
</organism>
<name>C4JSS3_UNCRE</name>
<keyword evidence="1" id="KW-0472">Membrane</keyword>
<keyword evidence="1" id="KW-1133">Transmembrane helix</keyword>
<keyword evidence="1" id="KW-0812">Transmembrane</keyword>